<sequence>MPEPIPACSRGGAAAGPLPATTAGPSLTTSVYETHLGLAALTWSCTVLCLSLRIVLRPYADDDDEEEEELLLFRIRPWMLWKRRGTRRFHLKDHHCHHCMDFAWDLARVRFPPGGGLKPASSFCRCVDSIGSSGGARGLNSTDVESRCRGTSTTGSSSPRMKWPPAPPRVARRLNRDRPCSFSASRGKRKSRGIARRAMREREREVGPLCNIKKWDPLFNT</sequence>
<evidence type="ECO:0000313" key="3">
    <source>
        <dbReference type="Proteomes" id="UP001327560"/>
    </source>
</evidence>
<reference evidence="2 3" key="1">
    <citation type="submission" date="2023-10" db="EMBL/GenBank/DDBJ databases">
        <title>Chromosome-scale genome assembly provides insights into flower coloration mechanisms of Canna indica.</title>
        <authorList>
            <person name="Li C."/>
        </authorList>
    </citation>
    <scope>NUCLEOTIDE SEQUENCE [LARGE SCALE GENOMIC DNA]</scope>
    <source>
        <tissue evidence="2">Flower</tissue>
    </source>
</reference>
<evidence type="ECO:0000313" key="2">
    <source>
        <dbReference type="EMBL" id="WOL02057.1"/>
    </source>
</evidence>
<dbReference type="EMBL" id="CP136892">
    <property type="protein sequence ID" value="WOL02057.1"/>
    <property type="molecule type" value="Genomic_DNA"/>
</dbReference>
<dbReference type="Proteomes" id="UP001327560">
    <property type="component" value="Chromosome 3"/>
</dbReference>
<keyword evidence="3" id="KW-1185">Reference proteome</keyword>
<feature type="compositionally biased region" description="Basic residues" evidence="1">
    <location>
        <begin position="186"/>
        <end position="197"/>
    </location>
</feature>
<organism evidence="2 3">
    <name type="scientific">Canna indica</name>
    <name type="common">Indian-shot</name>
    <dbReference type="NCBI Taxonomy" id="4628"/>
    <lineage>
        <taxon>Eukaryota</taxon>
        <taxon>Viridiplantae</taxon>
        <taxon>Streptophyta</taxon>
        <taxon>Embryophyta</taxon>
        <taxon>Tracheophyta</taxon>
        <taxon>Spermatophyta</taxon>
        <taxon>Magnoliopsida</taxon>
        <taxon>Liliopsida</taxon>
        <taxon>Zingiberales</taxon>
        <taxon>Cannaceae</taxon>
        <taxon>Canna</taxon>
    </lineage>
</organism>
<dbReference type="Pfam" id="PF05910">
    <property type="entry name" value="DUF868"/>
    <property type="match status" value="1"/>
</dbReference>
<feature type="region of interest" description="Disordered" evidence="1">
    <location>
        <begin position="141"/>
        <end position="167"/>
    </location>
</feature>
<protein>
    <submittedName>
        <fullName evidence="2">Uncharacterized protein</fullName>
    </submittedName>
</protein>
<proteinExistence type="predicted"/>
<name>A0AAQ3K8H1_9LILI</name>
<dbReference type="InterPro" id="IPR008586">
    <property type="entry name" value="DUF868_pln"/>
</dbReference>
<dbReference type="AlphaFoldDB" id="A0AAQ3K8H1"/>
<evidence type="ECO:0000256" key="1">
    <source>
        <dbReference type="SAM" id="MobiDB-lite"/>
    </source>
</evidence>
<accession>A0AAQ3K8H1</accession>
<gene>
    <name evidence="2" type="ORF">Cni_G10776</name>
</gene>
<feature type="region of interest" description="Disordered" evidence="1">
    <location>
        <begin position="180"/>
        <end position="203"/>
    </location>
</feature>